<dbReference type="RefSeq" id="WP_097798181.1">
    <property type="nucleotide sequence ID" value="NZ_CP025570.1"/>
</dbReference>
<evidence type="ECO:0000259" key="4">
    <source>
        <dbReference type="SMART" id="SM00829"/>
    </source>
</evidence>
<dbReference type="InterPro" id="IPR013149">
    <property type="entry name" value="ADH-like_C"/>
</dbReference>
<reference evidence="6" key="1">
    <citation type="submission" date="2017-12" db="EMBL/GenBank/DDBJ databases">
        <title>Whole genome sequencing of Acidipropionibacterium jensenii strains JS279 and JS280.</title>
        <authorList>
            <person name="Deptula P."/>
            <person name="Laine P."/>
            <person name="Smolander O.-P."/>
            <person name="Paulin L."/>
            <person name="Auvinen P."/>
            <person name="Varmanen P."/>
        </authorList>
    </citation>
    <scope>NUCLEOTIDE SEQUENCE [LARGE SCALE GENOMIC DNA]</scope>
    <source>
        <strain evidence="6">JS280</strain>
    </source>
</reference>
<dbReference type="InterPro" id="IPR002364">
    <property type="entry name" value="Quin_OxRdtase/zeta-crystal_CS"/>
</dbReference>
<evidence type="ECO:0000313" key="6">
    <source>
        <dbReference type="Proteomes" id="UP000285875"/>
    </source>
</evidence>
<dbReference type="PANTHER" id="PTHR48106:SF8">
    <property type="entry name" value="OS02G0805600 PROTEIN"/>
    <property type="match status" value="1"/>
</dbReference>
<dbReference type="GO" id="GO:0016651">
    <property type="term" value="F:oxidoreductase activity, acting on NAD(P)H"/>
    <property type="evidence" value="ECO:0007669"/>
    <property type="project" value="TreeGrafter"/>
</dbReference>
<feature type="region of interest" description="Disordered" evidence="3">
    <location>
        <begin position="1"/>
        <end position="37"/>
    </location>
</feature>
<keyword evidence="2" id="KW-0560">Oxidoreductase</keyword>
<dbReference type="SUPFAM" id="SSF50129">
    <property type="entry name" value="GroES-like"/>
    <property type="match status" value="1"/>
</dbReference>
<feature type="domain" description="Enoyl reductase (ER)" evidence="4">
    <location>
        <begin position="21"/>
        <end position="331"/>
    </location>
</feature>
<dbReference type="Proteomes" id="UP000285875">
    <property type="component" value="Chromosome"/>
</dbReference>
<evidence type="ECO:0000313" key="5">
    <source>
        <dbReference type="EMBL" id="AZZ38579.1"/>
    </source>
</evidence>
<name>A0A3T0RXA8_9ACTN</name>
<dbReference type="SUPFAM" id="SSF51735">
    <property type="entry name" value="NAD(P)-binding Rossmann-fold domains"/>
    <property type="match status" value="1"/>
</dbReference>
<dbReference type="PANTHER" id="PTHR48106">
    <property type="entry name" value="QUINONE OXIDOREDUCTASE PIG3-RELATED"/>
    <property type="match status" value="1"/>
</dbReference>
<evidence type="ECO:0000256" key="2">
    <source>
        <dbReference type="ARBA" id="ARBA00023002"/>
    </source>
</evidence>
<sequence>MHAITVRPTETADAKGRRRPGPENLEWTEVPTPRPGPGEVLVKVRAAGMNRADLLQRQGLYPPPRGVSEIMGFEVVGTIAELGPEVSGWQEGDEVVALLAGGGYAEYALAPAGQLLHMPSGVDPVVAATLVEVAATVISNMDHVGLASGETFLVHGGAGGIGQFAIQYAKGLGCTVATTCGTEDKRAFCRDLGADIALDYHQDWAAEFKEATGGYGADVILDVMGAAYLGHNVDSLATGGRLVIIGMQGGTRGELNIGKLLSKRGLVTATSLRFRPAEEKAAICRRVEELAWPMYADGRITPAPVETFELPDAAAAHARLESGQVLGKIALTL</sequence>
<dbReference type="AlphaFoldDB" id="A0A3T0RXA8"/>
<dbReference type="Pfam" id="PF08240">
    <property type="entry name" value="ADH_N"/>
    <property type="match status" value="1"/>
</dbReference>
<dbReference type="CDD" id="cd05276">
    <property type="entry name" value="p53_inducible_oxidoreductase"/>
    <property type="match status" value="1"/>
</dbReference>
<dbReference type="GO" id="GO:0070402">
    <property type="term" value="F:NADPH binding"/>
    <property type="evidence" value="ECO:0007669"/>
    <property type="project" value="TreeGrafter"/>
</dbReference>
<dbReference type="EMBL" id="CP025570">
    <property type="protein sequence ID" value="AZZ38579.1"/>
    <property type="molecule type" value="Genomic_DNA"/>
</dbReference>
<dbReference type="KEGG" id="aji:C0Z10_01115"/>
<dbReference type="Pfam" id="PF00107">
    <property type="entry name" value="ADH_zinc_N"/>
    <property type="match status" value="1"/>
</dbReference>
<evidence type="ECO:0000256" key="1">
    <source>
        <dbReference type="ARBA" id="ARBA00022857"/>
    </source>
</evidence>
<organism evidence="5 6">
    <name type="scientific">Acidipropionibacterium jensenii</name>
    <dbReference type="NCBI Taxonomy" id="1749"/>
    <lineage>
        <taxon>Bacteria</taxon>
        <taxon>Bacillati</taxon>
        <taxon>Actinomycetota</taxon>
        <taxon>Actinomycetes</taxon>
        <taxon>Propionibacteriales</taxon>
        <taxon>Propionibacteriaceae</taxon>
        <taxon>Acidipropionibacterium</taxon>
    </lineage>
</organism>
<keyword evidence="1" id="KW-0521">NADP</keyword>
<dbReference type="Gene3D" id="3.90.180.10">
    <property type="entry name" value="Medium-chain alcohol dehydrogenases, catalytic domain"/>
    <property type="match status" value="1"/>
</dbReference>
<dbReference type="InterPro" id="IPR020843">
    <property type="entry name" value="ER"/>
</dbReference>
<gene>
    <name evidence="5" type="ORF">C0Z10_01115</name>
</gene>
<dbReference type="Gene3D" id="3.40.50.720">
    <property type="entry name" value="NAD(P)-binding Rossmann-like Domain"/>
    <property type="match status" value="1"/>
</dbReference>
<dbReference type="PROSITE" id="PS01162">
    <property type="entry name" value="QOR_ZETA_CRYSTAL"/>
    <property type="match status" value="1"/>
</dbReference>
<dbReference type="InterPro" id="IPR011032">
    <property type="entry name" value="GroES-like_sf"/>
</dbReference>
<accession>A0A3T0RXA8</accession>
<dbReference type="InterPro" id="IPR014189">
    <property type="entry name" value="Quinone_OxRdtase_PIG3"/>
</dbReference>
<dbReference type="SMART" id="SM00829">
    <property type="entry name" value="PKS_ER"/>
    <property type="match status" value="1"/>
</dbReference>
<dbReference type="GO" id="GO:0008270">
    <property type="term" value="F:zinc ion binding"/>
    <property type="evidence" value="ECO:0007669"/>
    <property type="project" value="InterPro"/>
</dbReference>
<dbReference type="NCBIfam" id="TIGR02824">
    <property type="entry name" value="quinone_pig3"/>
    <property type="match status" value="1"/>
</dbReference>
<evidence type="ECO:0000256" key="3">
    <source>
        <dbReference type="SAM" id="MobiDB-lite"/>
    </source>
</evidence>
<protein>
    <submittedName>
        <fullName evidence="5">NAD(P)H-quinone oxidoreductase</fullName>
    </submittedName>
</protein>
<dbReference type="InterPro" id="IPR013154">
    <property type="entry name" value="ADH-like_N"/>
</dbReference>
<proteinExistence type="predicted"/>
<dbReference type="InterPro" id="IPR036291">
    <property type="entry name" value="NAD(P)-bd_dom_sf"/>
</dbReference>